<dbReference type="Proteomes" id="UP001526201">
    <property type="component" value="Unassembled WGS sequence"/>
</dbReference>
<proteinExistence type="predicted"/>
<dbReference type="RefSeq" id="WP_264067754.1">
    <property type="nucleotide sequence ID" value="NZ_JACKTY010000028.1"/>
</dbReference>
<protein>
    <recommendedName>
        <fullName evidence="3">Amidohydrolase 3 domain-containing protein</fullName>
    </recommendedName>
</protein>
<dbReference type="Gene3D" id="3.20.20.140">
    <property type="entry name" value="Metal-dependent hydrolases"/>
    <property type="match status" value="1"/>
</dbReference>
<accession>A0ABT3CBM6</accession>
<dbReference type="SUPFAM" id="SSF51338">
    <property type="entry name" value="Composite domain of metallo-dependent hydrolases"/>
    <property type="match status" value="1"/>
</dbReference>
<dbReference type="InterPro" id="IPR011059">
    <property type="entry name" value="Metal-dep_hydrolase_composite"/>
</dbReference>
<keyword evidence="2" id="KW-1185">Reference proteome</keyword>
<dbReference type="EMBL" id="JACKTY010000028">
    <property type="protein sequence ID" value="MCV7226873.1"/>
    <property type="molecule type" value="Genomic_DNA"/>
</dbReference>
<sequence>MDPAQPRASAILVDGDRIIAVGVFEDLDSGQYEVDDTFADAVVCAGFIDQHLHPVLGAATLVTEVIATEDWALPGKLCPAAQSQDDYRQRLAEAEQRTPAGEWLISWGYHRLWHGVLDRGVLDQISASRPIAVWRRSCHEWFLNSAAIDTLGITAASMAGHGAANTMVDVAAGLRQMVDYLHHNGVTAFNEPGSMWDLEPWLAEDLYDVDPARLNEVTVLGSVYAGRWFPASGQPISRT</sequence>
<evidence type="ECO:0000313" key="2">
    <source>
        <dbReference type="Proteomes" id="UP001526201"/>
    </source>
</evidence>
<reference evidence="1 2" key="1">
    <citation type="journal article" date="2022" name="BMC Genomics">
        <title>Comparative genome analysis of mycobacteria focusing on tRNA and non-coding RNA.</title>
        <authorList>
            <person name="Behra P.R.K."/>
            <person name="Pettersson B.M.F."/>
            <person name="Ramesh M."/>
            <person name="Das S."/>
            <person name="Dasgupta S."/>
            <person name="Kirsebom L.A."/>
        </authorList>
    </citation>
    <scope>NUCLEOTIDE SEQUENCE [LARGE SCALE GENOMIC DNA]</scope>
    <source>
        <strain evidence="1 2">DSM 44078</strain>
    </source>
</reference>
<evidence type="ECO:0008006" key="3">
    <source>
        <dbReference type="Google" id="ProtNLM"/>
    </source>
</evidence>
<organism evidence="1 2">
    <name type="scientific">Mycolicibacterium komossense</name>
    <dbReference type="NCBI Taxonomy" id="1779"/>
    <lineage>
        <taxon>Bacteria</taxon>
        <taxon>Bacillati</taxon>
        <taxon>Actinomycetota</taxon>
        <taxon>Actinomycetes</taxon>
        <taxon>Mycobacteriales</taxon>
        <taxon>Mycobacteriaceae</taxon>
        <taxon>Mycolicibacterium</taxon>
    </lineage>
</organism>
<evidence type="ECO:0000313" key="1">
    <source>
        <dbReference type="EMBL" id="MCV7226873.1"/>
    </source>
</evidence>
<dbReference type="PANTHER" id="PTHR22642">
    <property type="entry name" value="IMIDAZOLONEPROPIONASE"/>
    <property type="match status" value="1"/>
</dbReference>
<dbReference type="Gene3D" id="2.30.40.10">
    <property type="entry name" value="Urease, subunit C, domain 1"/>
    <property type="match status" value="1"/>
</dbReference>
<name>A0ABT3CBM6_9MYCO</name>
<comment type="caution">
    <text evidence="1">The sequence shown here is derived from an EMBL/GenBank/DDBJ whole genome shotgun (WGS) entry which is preliminary data.</text>
</comment>
<dbReference type="Gene3D" id="3.10.310.70">
    <property type="match status" value="1"/>
</dbReference>
<gene>
    <name evidence="1" type="ORF">H7J73_12625</name>
</gene>
<dbReference type="PANTHER" id="PTHR22642:SF2">
    <property type="entry name" value="PROTEIN LONG AFTER FAR-RED 3"/>
    <property type="match status" value="1"/>
</dbReference>